<name>A0A6H5ITA9_9HYME</name>
<dbReference type="Proteomes" id="UP000479190">
    <property type="component" value="Unassembled WGS sequence"/>
</dbReference>
<evidence type="ECO:0000313" key="1">
    <source>
        <dbReference type="EMBL" id="CAB0041595.1"/>
    </source>
</evidence>
<feature type="non-terminal residue" evidence="1">
    <location>
        <position position="1"/>
    </location>
</feature>
<keyword evidence="2" id="KW-1185">Reference proteome</keyword>
<sequence length="146" mass="16842">VVIVLEIIKPSRRKQPSGTLVRMIRARRPRNDRPPVRCSLTCDGSRVRPVLRSSEYLRACRSQFALVQRSLIKAQAMPVIPPITWLLWTHPKKRRRNAQYKLPRTFGCRIGWRGVGGGGDSDGPRRVRLRYAPCVHEPRIIVYYSS</sequence>
<evidence type="ECO:0000313" key="2">
    <source>
        <dbReference type="Proteomes" id="UP000479190"/>
    </source>
</evidence>
<organism evidence="1 2">
    <name type="scientific">Trichogramma brassicae</name>
    <dbReference type="NCBI Taxonomy" id="86971"/>
    <lineage>
        <taxon>Eukaryota</taxon>
        <taxon>Metazoa</taxon>
        <taxon>Ecdysozoa</taxon>
        <taxon>Arthropoda</taxon>
        <taxon>Hexapoda</taxon>
        <taxon>Insecta</taxon>
        <taxon>Pterygota</taxon>
        <taxon>Neoptera</taxon>
        <taxon>Endopterygota</taxon>
        <taxon>Hymenoptera</taxon>
        <taxon>Apocrita</taxon>
        <taxon>Proctotrupomorpha</taxon>
        <taxon>Chalcidoidea</taxon>
        <taxon>Trichogrammatidae</taxon>
        <taxon>Trichogramma</taxon>
    </lineage>
</organism>
<proteinExistence type="predicted"/>
<dbReference type="AlphaFoldDB" id="A0A6H5ITA9"/>
<dbReference type="EMBL" id="CADCXV010001127">
    <property type="protein sequence ID" value="CAB0041595.1"/>
    <property type="molecule type" value="Genomic_DNA"/>
</dbReference>
<reference evidence="1 2" key="1">
    <citation type="submission" date="2020-02" db="EMBL/GenBank/DDBJ databases">
        <authorList>
            <person name="Ferguson B K."/>
        </authorList>
    </citation>
    <scope>NUCLEOTIDE SEQUENCE [LARGE SCALE GENOMIC DNA]</scope>
</reference>
<protein>
    <submittedName>
        <fullName evidence="1">Uncharacterized protein</fullName>
    </submittedName>
</protein>
<accession>A0A6H5ITA9</accession>
<gene>
    <name evidence="1" type="ORF">TBRA_LOCUS13261</name>
</gene>